<protein>
    <submittedName>
        <fullName evidence="1">Uncharacterized protein</fullName>
    </submittedName>
</protein>
<gene>
    <name evidence="1" type="ORF">GQS65_10120</name>
</gene>
<evidence type="ECO:0000313" key="1">
    <source>
        <dbReference type="EMBL" id="MWG34844.1"/>
    </source>
</evidence>
<dbReference type="RefSeq" id="WP_158204482.1">
    <property type="nucleotide sequence ID" value="NZ_WSZK01000015.1"/>
</dbReference>
<keyword evidence="2" id="KW-1185">Reference proteome</keyword>
<accession>A0A6B0GJ85</accession>
<evidence type="ECO:0000313" key="2">
    <source>
        <dbReference type="Proteomes" id="UP000451471"/>
    </source>
</evidence>
<proteinExistence type="predicted"/>
<dbReference type="Proteomes" id="UP000451471">
    <property type="component" value="Unassembled WGS sequence"/>
</dbReference>
<name>A0A6B0GJ85_9EURY</name>
<reference evidence="1 2" key="1">
    <citation type="submission" date="2019-12" db="EMBL/GenBank/DDBJ databases">
        <title>Halocatena pleomorpha gen. nov. sp. nov., an extremely halophilic archaeon of family Halobacteriaceae isolated from saltpan soil.</title>
        <authorList>
            <person name="Pal Y."/>
            <person name="Verma A."/>
            <person name="Krishnamurthi S."/>
            <person name="Kumar P."/>
        </authorList>
    </citation>
    <scope>NUCLEOTIDE SEQUENCE [LARGE SCALE GENOMIC DNA]</scope>
    <source>
        <strain evidence="1 2">JCM 16495</strain>
    </source>
</reference>
<sequence length="100" mass="10646">MSLTADVDDPKMVPALCRRGVVVRLDSKAGRHIVKRHPAGTLNDRGEFAVIGHGPGGGYYDAWTTDAGTVVSFAERAGVENITEGSWPADRGLPPMGETR</sequence>
<comment type="caution">
    <text evidence="1">The sequence shown here is derived from an EMBL/GenBank/DDBJ whole genome shotgun (WGS) entry which is preliminary data.</text>
</comment>
<organism evidence="1 2">
    <name type="scientific">Halomarina oriensis</name>
    <dbReference type="NCBI Taxonomy" id="671145"/>
    <lineage>
        <taxon>Archaea</taxon>
        <taxon>Methanobacteriati</taxon>
        <taxon>Methanobacteriota</taxon>
        <taxon>Stenosarchaea group</taxon>
        <taxon>Halobacteria</taxon>
        <taxon>Halobacteriales</taxon>
        <taxon>Natronomonadaceae</taxon>
        <taxon>Halomarina</taxon>
    </lineage>
</organism>
<dbReference type="EMBL" id="WSZK01000015">
    <property type="protein sequence ID" value="MWG34844.1"/>
    <property type="molecule type" value="Genomic_DNA"/>
</dbReference>
<dbReference type="AlphaFoldDB" id="A0A6B0GJ85"/>